<accession>A0AAD4DRY1</accession>
<feature type="region of interest" description="Disordered" evidence="1">
    <location>
        <begin position="100"/>
        <end position="125"/>
    </location>
</feature>
<protein>
    <submittedName>
        <fullName evidence="2">Uncharacterized protein</fullName>
    </submittedName>
</protein>
<feature type="region of interest" description="Disordered" evidence="1">
    <location>
        <begin position="35"/>
        <end position="56"/>
    </location>
</feature>
<comment type="caution">
    <text evidence="2">The sequence shown here is derived from an EMBL/GenBank/DDBJ whole genome shotgun (WGS) entry which is preliminary data.</text>
</comment>
<name>A0AAD4DRY1_9AGAM</name>
<proteinExistence type="predicted"/>
<dbReference type="AlphaFoldDB" id="A0AAD4DRY1"/>
<feature type="region of interest" description="Disordered" evidence="1">
    <location>
        <begin position="747"/>
        <end position="770"/>
    </location>
</feature>
<feature type="compositionally biased region" description="Polar residues" evidence="1">
    <location>
        <begin position="750"/>
        <end position="761"/>
    </location>
</feature>
<dbReference type="EMBL" id="JABBWK010000118">
    <property type="protein sequence ID" value="KAG1891872.1"/>
    <property type="molecule type" value="Genomic_DNA"/>
</dbReference>
<keyword evidence="3" id="KW-1185">Reference proteome</keyword>
<evidence type="ECO:0000256" key="1">
    <source>
        <dbReference type="SAM" id="MobiDB-lite"/>
    </source>
</evidence>
<dbReference type="Proteomes" id="UP001195769">
    <property type="component" value="Unassembled WGS sequence"/>
</dbReference>
<dbReference type="RefSeq" id="XP_041218348.1">
    <property type="nucleotide sequence ID" value="XM_041368445.1"/>
</dbReference>
<dbReference type="GeneID" id="64662743"/>
<evidence type="ECO:0000313" key="2">
    <source>
        <dbReference type="EMBL" id="KAG1891872.1"/>
    </source>
</evidence>
<sequence length="1058" mass="119313">MDHVTSAVGEQFRDFKATVCSAYVTHELHQEVEARTRRNAKQAAKQTGKHSSSVLEQRNAAVELQTSSKNAQRTKTFNFQTYKFHALGDYVSTIRRYGTSDSYSSEPGELEHRSPKSRYRRTDRKSFVKQLTRIERRQARIRRIGDKIVHRPHIEIAELARSPCVHHHIGATQKFPVHIGTYLISHEGDPAIKVNVIGMCKRLLTPPQNFVVKLKSHLLKRIHVLPGAGEEDGIDAVILKDDRMYRHNIARFNYTTYNVRRGQDVINPKTSHCNVMVLRNANDVGNQGHRFLYGKVLGIYHVNVIYVGSGMVNYTPLPMEFLWVRWYEPTMQVSSWENSTLDRIRFPPMTDEYSFDFLDPSDVLRGCHIIPSFEKGKRHLEGSGMSGCAGDNDDWREYFVNRFVDRDMLMRFHFGLGVGHVYSHYRGAPAGPQPEGSTNSVPEDDVDVNDFDYDFETEEEDDSTSRVQVVGEGFGDSNESLLEQFDQMYDSDIAMVFLYDADNSAPFFDSILFREDAFFTFSFVLRNCPEATAVLPFVGYVPVGSLMTLYPLYSTQAGVAILGSLAILSAYLRTPLVHCAVYEQRSDMEVPIYVLEPQSRTFNLPYVGQKIGHDGNHYNLFTCDSDGTAVHLALHPAGYEPIPHAVGFPALNFTSFPPALDLTFGLTQPFIPLNTAMVDPRSILESCVRSPTVNRLRYDPILVASRAHSSTADSSESGLVGPSSIFGSSILETSYIGSSAYPARRGDTDANISKNLTGSTGTKRRTTQKTDKPTLSYIMTRYPNWRKALAYLRCMLRVAVCRGGHPSLFLLVTADYATERKALIISLWPETLVRCELQPQDLEKVTMADDNVMSDMDILALGDAWFSLWMYDNKCHASTSVMTNRAGFDLKHLFGITLHDKILSIVSKLMPPQSNCLPFTVNGLVKFLRHQVSKESVYHVVFWQNATPGYRICLADLDPTAFREAAHPPVATLALVVTTCYDVFLDTFDEEFKDTHVFMSPSEMHKHVCETLPMLFEQSDDPDYTSFMAAMSALCTIKKGDVQRVSRPKHPTKRKAVA</sequence>
<evidence type="ECO:0000313" key="3">
    <source>
        <dbReference type="Proteomes" id="UP001195769"/>
    </source>
</evidence>
<reference evidence="2" key="1">
    <citation type="journal article" date="2020" name="New Phytol.">
        <title>Comparative genomics reveals dynamic genome evolution in host specialist ectomycorrhizal fungi.</title>
        <authorList>
            <person name="Lofgren L.A."/>
            <person name="Nguyen N.H."/>
            <person name="Vilgalys R."/>
            <person name="Ruytinx J."/>
            <person name="Liao H.L."/>
            <person name="Branco S."/>
            <person name="Kuo A."/>
            <person name="LaButti K."/>
            <person name="Lipzen A."/>
            <person name="Andreopoulos W."/>
            <person name="Pangilinan J."/>
            <person name="Riley R."/>
            <person name="Hundley H."/>
            <person name="Na H."/>
            <person name="Barry K."/>
            <person name="Grigoriev I.V."/>
            <person name="Stajich J.E."/>
            <person name="Kennedy P.G."/>
        </authorList>
    </citation>
    <scope>NUCLEOTIDE SEQUENCE</scope>
    <source>
        <strain evidence="2">FC203</strain>
    </source>
</reference>
<organism evidence="2 3">
    <name type="scientific">Suillus fuscotomentosus</name>
    <dbReference type="NCBI Taxonomy" id="1912939"/>
    <lineage>
        <taxon>Eukaryota</taxon>
        <taxon>Fungi</taxon>
        <taxon>Dikarya</taxon>
        <taxon>Basidiomycota</taxon>
        <taxon>Agaricomycotina</taxon>
        <taxon>Agaricomycetes</taxon>
        <taxon>Agaricomycetidae</taxon>
        <taxon>Boletales</taxon>
        <taxon>Suillineae</taxon>
        <taxon>Suillaceae</taxon>
        <taxon>Suillus</taxon>
    </lineage>
</organism>
<gene>
    <name evidence="2" type="ORF">F5891DRAFT_1197237</name>
</gene>